<protein>
    <submittedName>
        <fullName evidence="1">Uncharacterized protein</fullName>
    </submittedName>
</protein>
<dbReference type="AlphaFoldDB" id="A0A123TGW7"/>
<organism evidence="1 2">
    <name type="scientific">Streptococcus suis</name>
    <dbReference type="NCBI Taxonomy" id="1307"/>
    <lineage>
        <taxon>Bacteria</taxon>
        <taxon>Bacillati</taxon>
        <taxon>Bacillota</taxon>
        <taxon>Bacilli</taxon>
        <taxon>Lactobacillales</taxon>
        <taxon>Streptococcaceae</taxon>
        <taxon>Streptococcus</taxon>
    </lineage>
</organism>
<proteinExistence type="predicted"/>
<evidence type="ECO:0000313" key="2">
    <source>
        <dbReference type="Proteomes" id="UP000069526"/>
    </source>
</evidence>
<gene>
    <name evidence="1" type="ORF">ERS132539_01991</name>
</gene>
<reference evidence="1 2" key="1">
    <citation type="submission" date="2016-02" db="EMBL/GenBank/DDBJ databases">
        <authorList>
            <consortium name="Pathogen Informatics"/>
        </authorList>
    </citation>
    <scope>NUCLEOTIDE SEQUENCE [LARGE SCALE GENOMIC DNA]</scope>
    <source>
        <strain evidence="1 2">SS1013</strain>
    </source>
</reference>
<dbReference type="EMBL" id="FIJK01000061">
    <property type="protein sequence ID" value="CYW59884.1"/>
    <property type="molecule type" value="Genomic_DNA"/>
</dbReference>
<evidence type="ECO:0000313" key="1">
    <source>
        <dbReference type="EMBL" id="CYW59884.1"/>
    </source>
</evidence>
<sequence length="43" mass="4839">MVVDIIKSLTPDELGTVLIVLGLARETRMLIKIILDYKLANKK</sequence>
<accession>A0A123TGW7</accession>
<name>A0A123TGW7_STRSU</name>
<dbReference type="Proteomes" id="UP000069526">
    <property type="component" value="Unassembled WGS sequence"/>
</dbReference>